<dbReference type="Pfam" id="PF10410">
    <property type="entry name" value="DnaB_bind"/>
    <property type="match status" value="1"/>
</dbReference>
<dbReference type="InterPro" id="IPR006295">
    <property type="entry name" value="DNA_primase_DnaG"/>
</dbReference>
<keyword evidence="5 12" id="KW-0235">DNA replication</keyword>
<dbReference type="SMART" id="SM00493">
    <property type="entry name" value="TOPRIM"/>
    <property type="match status" value="1"/>
</dbReference>
<dbReference type="PANTHER" id="PTHR30313:SF2">
    <property type="entry name" value="DNA PRIMASE"/>
    <property type="match status" value="1"/>
</dbReference>
<keyword evidence="1 12" id="KW-0240">DNA-directed RNA polymerase</keyword>
<dbReference type="Pfam" id="PF01807">
    <property type="entry name" value="Zn_ribbon_DnaG"/>
    <property type="match status" value="1"/>
</dbReference>
<dbReference type="GO" id="GO:0008270">
    <property type="term" value="F:zinc ion binding"/>
    <property type="evidence" value="ECO:0007669"/>
    <property type="project" value="UniProtKB-UniRule"/>
</dbReference>
<proteinExistence type="inferred from homology"/>
<evidence type="ECO:0000256" key="7">
    <source>
        <dbReference type="ARBA" id="ARBA00022771"/>
    </source>
</evidence>
<evidence type="ECO:0000256" key="2">
    <source>
        <dbReference type="ARBA" id="ARBA00022515"/>
    </source>
</evidence>
<dbReference type="InterPro" id="IPR034151">
    <property type="entry name" value="TOPRIM_DnaG_bac"/>
</dbReference>
<dbReference type="FunFam" id="3.40.1360.10:FF:000002">
    <property type="entry name" value="DNA primase"/>
    <property type="match status" value="1"/>
</dbReference>
<feature type="domain" description="Toprim" evidence="16">
    <location>
        <begin position="256"/>
        <end position="337"/>
    </location>
</feature>
<dbReference type="PIRSF" id="PIRSF002811">
    <property type="entry name" value="DnaG"/>
    <property type="match status" value="1"/>
</dbReference>
<keyword evidence="8 12" id="KW-0862">Zinc</keyword>
<dbReference type="Gene3D" id="3.90.580.10">
    <property type="entry name" value="Zinc finger, CHC2-type domain"/>
    <property type="match status" value="1"/>
</dbReference>
<keyword evidence="15" id="KW-0175">Coiled coil</keyword>
<evidence type="ECO:0000259" key="16">
    <source>
        <dbReference type="PROSITE" id="PS50880"/>
    </source>
</evidence>
<dbReference type="InterPro" id="IPR030846">
    <property type="entry name" value="DnaG_bac"/>
</dbReference>
<dbReference type="InterPro" id="IPR006171">
    <property type="entry name" value="TOPRIM_dom"/>
</dbReference>
<keyword evidence="10 12" id="KW-0238">DNA-binding</keyword>
<dbReference type="NCBIfam" id="TIGR01391">
    <property type="entry name" value="dnaG"/>
    <property type="match status" value="1"/>
</dbReference>
<dbReference type="Gene3D" id="3.90.980.10">
    <property type="entry name" value="DNA primase, catalytic core, N-terminal domain"/>
    <property type="match status" value="1"/>
</dbReference>
<comment type="caution">
    <text evidence="17">The sequence shown here is derived from an EMBL/GenBank/DDBJ whole genome shotgun (WGS) entry which is preliminary data.</text>
</comment>
<dbReference type="GO" id="GO:1990077">
    <property type="term" value="C:primosome complex"/>
    <property type="evidence" value="ECO:0007669"/>
    <property type="project" value="UniProtKB-KW"/>
</dbReference>
<dbReference type="GO" id="GO:0000428">
    <property type="term" value="C:DNA-directed RNA polymerase complex"/>
    <property type="evidence" value="ECO:0007669"/>
    <property type="project" value="UniProtKB-KW"/>
</dbReference>
<evidence type="ECO:0000256" key="13">
    <source>
        <dbReference type="PIRNR" id="PIRNR002811"/>
    </source>
</evidence>
<evidence type="ECO:0000313" key="18">
    <source>
        <dbReference type="Proteomes" id="UP000070326"/>
    </source>
</evidence>
<dbReference type="PANTHER" id="PTHR30313">
    <property type="entry name" value="DNA PRIMASE"/>
    <property type="match status" value="1"/>
</dbReference>
<evidence type="ECO:0000256" key="4">
    <source>
        <dbReference type="ARBA" id="ARBA00022695"/>
    </source>
</evidence>
<name>A0A135YN56_9FIRM</name>
<protein>
    <recommendedName>
        <fullName evidence="12 13">DNA primase</fullName>
        <ecNumber evidence="12">2.7.7.101</ecNumber>
    </recommendedName>
</protein>
<feature type="coiled-coil region" evidence="15">
    <location>
        <begin position="557"/>
        <end position="591"/>
    </location>
</feature>
<evidence type="ECO:0000256" key="15">
    <source>
        <dbReference type="SAM" id="Coils"/>
    </source>
</evidence>
<dbReference type="SUPFAM" id="SSF57783">
    <property type="entry name" value="Zinc beta-ribbon"/>
    <property type="match status" value="1"/>
</dbReference>
<dbReference type="RefSeq" id="WP_002844345.1">
    <property type="nucleotide sequence ID" value="NZ_CAMPYD010000016.1"/>
</dbReference>
<organism evidence="17 18">
    <name type="scientific">Peptostreptococcus anaerobius</name>
    <dbReference type="NCBI Taxonomy" id="1261"/>
    <lineage>
        <taxon>Bacteria</taxon>
        <taxon>Bacillati</taxon>
        <taxon>Bacillota</taxon>
        <taxon>Clostridia</taxon>
        <taxon>Peptostreptococcales</taxon>
        <taxon>Peptostreptococcaceae</taxon>
        <taxon>Peptostreptococcus</taxon>
    </lineage>
</organism>
<keyword evidence="9" id="KW-0460">Magnesium</keyword>
<gene>
    <name evidence="12" type="primary">dnaG</name>
    <name evidence="17" type="ORF">HMPREF3195_01560</name>
</gene>
<dbReference type="PATRIC" id="fig|1261.5.peg.1566"/>
<dbReference type="InterPro" id="IPR002694">
    <property type="entry name" value="Znf_CHC2"/>
</dbReference>
<dbReference type="AlphaFoldDB" id="A0A135YN56"/>
<comment type="cofactor">
    <cofactor evidence="12 13 14">
        <name>Zn(2+)</name>
        <dbReference type="ChEBI" id="CHEBI:29105"/>
    </cofactor>
    <text evidence="12 13 14">Binds 1 zinc ion per monomer.</text>
</comment>
<evidence type="ECO:0000256" key="12">
    <source>
        <dbReference type="HAMAP-Rule" id="MF_00974"/>
    </source>
</evidence>
<dbReference type="Gene3D" id="3.40.1360.10">
    <property type="match status" value="1"/>
</dbReference>
<sequence>MDDIKDIIDEVKARNDIADVISDYLKLTPSGSNYKGLCPFHHEKTPSFSVNTSKQIFKCFGCGAGGDVINFIMRKENLDFMDSVKFLANRAGIEFNTNLDEKTKQRLAKIKRYQEMHTEAARYFYSQLDNPNNPALKYFLKRGLDVKTIKRFGLGYSPDSWDSLKNYLVSKGYSLEELFDAGLVSQNKNKTNYYDKFRNRVMFPIFDYKSNVIGFGGRVLDDSLPKYLNSPDSELFNKRNNLYGLNYARKSIGHDKTLILVEGYMDLISLHQFGIKNVVATLGTALTDNQAVLLKRFADNMILSYDSDDAGVNASLRAIGILEKQGIKPKVLNLGSYKDPDEFVRANGMNAMLDRIDTAIEANQFRLDSLRKSYNMDDKKDVIAYIKESSKIVKRIKSPIEKDYYIEYLSSITGTNSDIIRSEFGMTFRNYPRRDDKKPANTFLHRPQKVSVVEDGSKFIELNLIRAMLDSRLVRDTVPLKISLEDFSDENSKKIYEKVSNVDNKGIKVSKDGSIKLEDVYSDDIDIDYIKKLGRVKLNVEFNDLNEVDKIINSFMRESSEKRLEELFKQQEILENRRKTIKNNSQEAKEVDLEIMEIALKIVAENKTLKKF</sequence>
<dbReference type="Pfam" id="PF13155">
    <property type="entry name" value="Toprim_2"/>
    <property type="match status" value="1"/>
</dbReference>
<keyword evidence="4 12" id="KW-0548">Nucleotidyltransferase</keyword>
<dbReference type="GO" id="GO:0003677">
    <property type="term" value="F:DNA binding"/>
    <property type="evidence" value="ECO:0007669"/>
    <property type="project" value="UniProtKB-KW"/>
</dbReference>
<dbReference type="SMART" id="SM00400">
    <property type="entry name" value="ZnF_CHCC"/>
    <property type="match status" value="1"/>
</dbReference>
<dbReference type="FunFam" id="3.90.580.10:FF:000001">
    <property type="entry name" value="DNA primase"/>
    <property type="match status" value="1"/>
</dbReference>
<dbReference type="Proteomes" id="UP000070326">
    <property type="component" value="Unassembled WGS sequence"/>
</dbReference>
<evidence type="ECO:0000313" key="17">
    <source>
        <dbReference type="EMBL" id="KXI10818.1"/>
    </source>
</evidence>
<accession>A0A135YN56</accession>
<dbReference type="EMBL" id="LSQZ01000085">
    <property type="protein sequence ID" value="KXI10818.1"/>
    <property type="molecule type" value="Genomic_DNA"/>
</dbReference>
<dbReference type="InterPro" id="IPR050219">
    <property type="entry name" value="DnaG_primase"/>
</dbReference>
<dbReference type="Pfam" id="PF08275">
    <property type="entry name" value="DNAG_N"/>
    <property type="match status" value="1"/>
</dbReference>
<keyword evidence="2 12" id="KW-0639">Primosome</keyword>
<evidence type="ECO:0000256" key="6">
    <source>
        <dbReference type="ARBA" id="ARBA00022723"/>
    </source>
</evidence>
<keyword evidence="7 12" id="KW-0863">Zinc-finger</keyword>
<dbReference type="eggNOG" id="COG0358">
    <property type="taxonomic scope" value="Bacteria"/>
</dbReference>
<keyword evidence="11 12" id="KW-0804">Transcription</keyword>
<evidence type="ECO:0000256" key="3">
    <source>
        <dbReference type="ARBA" id="ARBA00022679"/>
    </source>
</evidence>
<dbReference type="STRING" id="1261.HMPREF3195_01560"/>
<reference evidence="17 18" key="1">
    <citation type="submission" date="2016-02" db="EMBL/GenBank/DDBJ databases">
        <authorList>
            <person name="Wen L."/>
            <person name="He K."/>
            <person name="Yang H."/>
        </authorList>
    </citation>
    <scope>NUCLEOTIDE SEQUENCE [LARGE SCALE GENOMIC DNA]</scope>
    <source>
        <strain evidence="17 18">MJR8628A</strain>
    </source>
</reference>
<keyword evidence="6 12" id="KW-0479">Metal-binding</keyword>
<comment type="subunit">
    <text evidence="12">Monomer. Interacts with DnaB.</text>
</comment>
<comment type="domain">
    <text evidence="12">Contains an N-terminal zinc-binding domain, a central core domain that contains the primase activity, and a C-terminal DnaB-binding domain.</text>
</comment>
<evidence type="ECO:0000256" key="9">
    <source>
        <dbReference type="ARBA" id="ARBA00022842"/>
    </source>
</evidence>
<evidence type="ECO:0000256" key="1">
    <source>
        <dbReference type="ARBA" id="ARBA00022478"/>
    </source>
</evidence>
<evidence type="ECO:0000256" key="14">
    <source>
        <dbReference type="PIRSR" id="PIRSR002811-1"/>
    </source>
</evidence>
<evidence type="ECO:0000256" key="8">
    <source>
        <dbReference type="ARBA" id="ARBA00022833"/>
    </source>
</evidence>
<evidence type="ECO:0000256" key="10">
    <source>
        <dbReference type="ARBA" id="ARBA00023125"/>
    </source>
</evidence>
<evidence type="ECO:0000256" key="11">
    <source>
        <dbReference type="ARBA" id="ARBA00023163"/>
    </source>
</evidence>
<dbReference type="InterPro" id="IPR019475">
    <property type="entry name" value="DNA_primase_DnaB-bd"/>
</dbReference>
<comment type="function">
    <text evidence="12 13">RNA polymerase that catalyzes the synthesis of short RNA molecules used as primers for DNA polymerase during DNA replication.</text>
</comment>
<dbReference type="InterPro" id="IPR036977">
    <property type="entry name" value="DNA_primase_Znf_CHC2"/>
</dbReference>
<keyword evidence="3 12" id="KW-0808">Transferase</keyword>
<comment type="catalytic activity">
    <reaction evidence="12">
        <text>ssDNA + n NTP = ssDNA/pppN(pN)n-1 hybrid + (n-1) diphosphate.</text>
        <dbReference type="EC" id="2.7.7.101"/>
    </reaction>
</comment>
<dbReference type="EC" id="2.7.7.101" evidence="12"/>
<dbReference type="SUPFAM" id="SSF56731">
    <property type="entry name" value="DNA primase core"/>
    <property type="match status" value="1"/>
</dbReference>
<dbReference type="InterPro" id="IPR013264">
    <property type="entry name" value="DNAG_N"/>
</dbReference>
<dbReference type="GO" id="GO:0005737">
    <property type="term" value="C:cytoplasm"/>
    <property type="evidence" value="ECO:0007669"/>
    <property type="project" value="TreeGrafter"/>
</dbReference>
<dbReference type="CDD" id="cd03364">
    <property type="entry name" value="TOPRIM_DnaG_primases"/>
    <property type="match status" value="1"/>
</dbReference>
<comment type="similarity">
    <text evidence="12 13">Belongs to the DnaG primase family.</text>
</comment>
<dbReference type="PROSITE" id="PS50880">
    <property type="entry name" value="TOPRIM"/>
    <property type="match status" value="1"/>
</dbReference>
<dbReference type="InterPro" id="IPR037068">
    <property type="entry name" value="DNA_primase_core_N_sf"/>
</dbReference>
<evidence type="ECO:0000256" key="5">
    <source>
        <dbReference type="ARBA" id="ARBA00022705"/>
    </source>
</evidence>
<dbReference type="HAMAP" id="MF_00974">
    <property type="entry name" value="DNA_primase_DnaG"/>
    <property type="match status" value="1"/>
</dbReference>
<dbReference type="FunFam" id="3.90.980.10:FF:000001">
    <property type="entry name" value="DNA primase"/>
    <property type="match status" value="1"/>
</dbReference>
<dbReference type="GO" id="GO:0006269">
    <property type="term" value="P:DNA replication, synthesis of primer"/>
    <property type="evidence" value="ECO:0007669"/>
    <property type="project" value="UniProtKB-UniRule"/>
</dbReference>
<feature type="zinc finger region" description="CHC2-type" evidence="12 14">
    <location>
        <begin position="38"/>
        <end position="62"/>
    </location>
</feature>
<dbReference type="GeneID" id="79843312"/>
<dbReference type="GO" id="GO:0003899">
    <property type="term" value="F:DNA-directed RNA polymerase activity"/>
    <property type="evidence" value="ECO:0007669"/>
    <property type="project" value="UniProtKB-UniRule"/>
</dbReference>